<protein>
    <submittedName>
        <fullName evidence="1">Uncharacterized protein</fullName>
    </submittedName>
</protein>
<comment type="caution">
    <text evidence="1">The sequence shown here is derived from an EMBL/GenBank/DDBJ whole genome shotgun (WGS) entry which is preliminary data.</text>
</comment>
<organism evidence="1 2">
    <name type="scientific">Rhodoplanes roseus</name>
    <dbReference type="NCBI Taxonomy" id="29409"/>
    <lineage>
        <taxon>Bacteria</taxon>
        <taxon>Pseudomonadati</taxon>
        <taxon>Pseudomonadota</taxon>
        <taxon>Alphaproteobacteria</taxon>
        <taxon>Hyphomicrobiales</taxon>
        <taxon>Nitrobacteraceae</taxon>
        <taxon>Rhodoplanes</taxon>
    </lineage>
</organism>
<dbReference type="Proteomes" id="UP000249130">
    <property type="component" value="Unassembled WGS sequence"/>
</dbReference>
<keyword evidence="2" id="KW-1185">Reference proteome</keyword>
<proteinExistence type="predicted"/>
<gene>
    <name evidence="1" type="ORF">CH341_26500</name>
</gene>
<dbReference type="EMBL" id="NPEX01000310">
    <property type="protein sequence ID" value="RAI39130.1"/>
    <property type="molecule type" value="Genomic_DNA"/>
</dbReference>
<evidence type="ECO:0000313" key="2">
    <source>
        <dbReference type="Proteomes" id="UP000249130"/>
    </source>
</evidence>
<name>A0A327KK02_9BRAD</name>
<evidence type="ECO:0000313" key="1">
    <source>
        <dbReference type="EMBL" id="RAI39130.1"/>
    </source>
</evidence>
<accession>A0A327KK02</accession>
<reference evidence="1 2" key="1">
    <citation type="submission" date="2017-07" db="EMBL/GenBank/DDBJ databases">
        <title>Draft Genome Sequences of Select Purple Nonsulfur Bacteria.</title>
        <authorList>
            <person name="Lasarre B."/>
            <person name="Mckinlay J.B."/>
        </authorList>
    </citation>
    <scope>NUCLEOTIDE SEQUENCE [LARGE SCALE GENOMIC DNA]</scope>
    <source>
        <strain evidence="1 2">DSM 5909</strain>
    </source>
</reference>
<dbReference type="AlphaFoldDB" id="A0A327KK02"/>
<sequence>MRRLFVSGSTAAPIAGRFKTAPLFIPAYRSGLSIRINARPAGHALARRQLGRLLDARRRVS</sequence>